<dbReference type="InterPro" id="IPR039910">
    <property type="entry name" value="D15-like"/>
</dbReference>
<proteinExistence type="predicted"/>
<dbReference type="GO" id="GO:0009707">
    <property type="term" value="C:chloroplast outer membrane"/>
    <property type="evidence" value="ECO:0007669"/>
    <property type="project" value="UniProtKB-SubCell"/>
</dbReference>
<name>A0AAW1QYS4_9CHLO</name>
<evidence type="ECO:0000256" key="1">
    <source>
        <dbReference type="ARBA" id="ARBA00022805"/>
    </source>
</evidence>
<keyword evidence="1" id="KW-0934">Plastid</keyword>
<evidence type="ECO:0000256" key="3">
    <source>
        <dbReference type="ARBA" id="ARBA00024013"/>
    </source>
</evidence>
<protein>
    <recommendedName>
        <fullName evidence="4">Bacterial surface antigen (D15) domain-containing protein</fullName>
    </recommendedName>
</protein>
<feature type="domain" description="Bacterial surface antigen (D15)" evidence="4">
    <location>
        <begin position="21"/>
        <end position="90"/>
    </location>
</feature>
<sequence length="112" mass="12171">MAHHLADAAAGIARRYFRTHTVLAASVDRRTAPKAASHRDLPPYEAYRIGGTNSARGYCEGRVGSGRSYLAGMAELRFPICGLVEGTLFAEWLGTGQRSSAWRCHLSIRAHG</sequence>
<comment type="subcellular location">
    <subcellularLocation>
        <location evidence="3">Plastid</location>
        <location evidence="3">Chloroplast outer membrane</location>
    </subcellularLocation>
</comment>
<dbReference type="Gene3D" id="2.40.160.50">
    <property type="entry name" value="membrane protein fhac: a member of the omp85/tpsb transporter family"/>
    <property type="match status" value="1"/>
</dbReference>
<keyword evidence="6" id="KW-1185">Reference proteome</keyword>
<dbReference type="InterPro" id="IPR000184">
    <property type="entry name" value="Bac_surfAg_D15"/>
</dbReference>
<dbReference type="PANTHER" id="PTHR12815">
    <property type="entry name" value="SORTING AND ASSEMBLY MACHINERY SAMM50 PROTEIN FAMILY MEMBER"/>
    <property type="match status" value="1"/>
</dbReference>
<reference evidence="5 6" key="1">
    <citation type="journal article" date="2024" name="Nat. Commun.">
        <title>Phylogenomics reveals the evolutionary origins of lichenization in chlorophyte algae.</title>
        <authorList>
            <person name="Puginier C."/>
            <person name="Libourel C."/>
            <person name="Otte J."/>
            <person name="Skaloud P."/>
            <person name="Haon M."/>
            <person name="Grisel S."/>
            <person name="Petersen M."/>
            <person name="Berrin J.G."/>
            <person name="Delaux P.M."/>
            <person name="Dal Grande F."/>
            <person name="Keller J."/>
        </authorList>
    </citation>
    <scope>NUCLEOTIDE SEQUENCE [LARGE SCALE GENOMIC DNA]</scope>
    <source>
        <strain evidence="5 6">SAG 245.80</strain>
    </source>
</reference>
<dbReference type="PANTHER" id="PTHR12815:SF32">
    <property type="entry name" value="OUTER ENVELOPE PROTEIN 80, CHLOROPLASTIC"/>
    <property type="match status" value="1"/>
</dbReference>
<evidence type="ECO:0000259" key="4">
    <source>
        <dbReference type="Pfam" id="PF01103"/>
    </source>
</evidence>
<evidence type="ECO:0000313" key="6">
    <source>
        <dbReference type="Proteomes" id="UP001445335"/>
    </source>
</evidence>
<keyword evidence="2" id="KW-0472">Membrane</keyword>
<dbReference type="Proteomes" id="UP001445335">
    <property type="component" value="Unassembled WGS sequence"/>
</dbReference>
<accession>A0AAW1QYS4</accession>
<keyword evidence="1" id="KW-1002">Plastid outer membrane</keyword>
<dbReference type="AlphaFoldDB" id="A0AAW1QYS4"/>
<dbReference type="EMBL" id="JALJOU010000064">
    <property type="protein sequence ID" value="KAK9826498.1"/>
    <property type="molecule type" value="Genomic_DNA"/>
</dbReference>
<evidence type="ECO:0000256" key="2">
    <source>
        <dbReference type="ARBA" id="ARBA00023136"/>
    </source>
</evidence>
<evidence type="ECO:0000313" key="5">
    <source>
        <dbReference type="EMBL" id="KAK9826498.1"/>
    </source>
</evidence>
<comment type="caution">
    <text evidence="5">The sequence shown here is derived from an EMBL/GenBank/DDBJ whole genome shotgun (WGS) entry which is preliminary data.</text>
</comment>
<organism evidence="5 6">
    <name type="scientific">Elliptochloris bilobata</name>
    <dbReference type="NCBI Taxonomy" id="381761"/>
    <lineage>
        <taxon>Eukaryota</taxon>
        <taxon>Viridiplantae</taxon>
        <taxon>Chlorophyta</taxon>
        <taxon>core chlorophytes</taxon>
        <taxon>Trebouxiophyceae</taxon>
        <taxon>Trebouxiophyceae incertae sedis</taxon>
        <taxon>Elliptochloris clade</taxon>
        <taxon>Elliptochloris</taxon>
    </lineage>
</organism>
<gene>
    <name evidence="5" type="ORF">WJX81_006524</name>
</gene>
<dbReference type="Pfam" id="PF01103">
    <property type="entry name" value="Omp85"/>
    <property type="match status" value="1"/>
</dbReference>